<dbReference type="Gene3D" id="2.40.420.20">
    <property type="match status" value="1"/>
</dbReference>
<feature type="coiled-coil region" evidence="2">
    <location>
        <begin position="149"/>
        <end position="176"/>
    </location>
</feature>
<dbReference type="Proteomes" id="UP000215590">
    <property type="component" value="Unassembled WGS sequence"/>
</dbReference>
<dbReference type="InterPro" id="IPR058625">
    <property type="entry name" value="MdtA-like_BSH"/>
</dbReference>
<feature type="domain" description="Multidrug resistance protein MdtA-like barrel-sandwich hybrid" evidence="3">
    <location>
        <begin position="72"/>
        <end position="210"/>
    </location>
</feature>
<name>A0A256G3L7_9HYPH</name>
<accession>A0A256G3L7</accession>
<dbReference type="PANTHER" id="PTHR30469">
    <property type="entry name" value="MULTIDRUG RESISTANCE PROTEIN MDTA"/>
    <property type="match status" value="1"/>
</dbReference>
<dbReference type="Pfam" id="PF25917">
    <property type="entry name" value="BSH_RND"/>
    <property type="match status" value="1"/>
</dbReference>
<organism evidence="4 5">
    <name type="scientific">Brucella thiophenivorans</name>
    <dbReference type="NCBI Taxonomy" id="571255"/>
    <lineage>
        <taxon>Bacteria</taxon>
        <taxon>Pseudomonadati</taxon>
        <taxon>Pseudomonadota</taxon>
        <taxon>Alphaproteobacteria</taxon>
        <taxon>Hyphomicrobiales</taxon>
        <taxon>Brucellaceae</taxon>
        <taxon>Brucella/Ochrobactrum group</taxon>
        <taxon>Brucella</taxon>
    </lineage>
</organism>
<dbReference type="GO" id="GO:0015562">
    <property type="term" value="F:efflux transmembrane transporter activity"/>
    <property type="evidence" value="ECO:0007669"/>
    <property type="project" value="TreeGrafter"/>
</dbReference>
<evidence type="ECO:0000313" key="4">
    <source>
        <dbReference type="EMBL" id="OYR21694.1"/>
    </source>
</evidence>
<evidence type="ECO:0000313" key="5">
    <source>
        <dbReference type="Proteomes" id="UP000215590"/>
    </source>
</evidence>
<dbReference type="RefSeq" id="WP_094505332.1">
    <property type="nucleotide sequence ID" value="NZ_JBHEEK010000010.1"/>
</dbReference>
<keyword evidence="5" id="KW-1185">Reference proteome</keyword>
<dbReference type="OrthoDB" id="9813967at2"/>
<reference evidence="4 5" key="1">
    <citation type="submission" date="2017-07" db="EMBL/GenBank/DDBJ databases">
        <title>Phylogenetic study on the rhizospheric bacterium Ochrobactrum sp. A44.</title>
        <authorList>
            <person name="Krzyzanowska D.M."/>
            <person name="Ossowicki A."/>
            <person name="Rajewska M."/>
            <person name="Maciag T."/>
            <person name="Kaczynski Z."/>
            <person name="Czerwicka M."/>
            <person name="Jafra S."/>
        </authorList>
    </citation>
    <scope>NUCLEOTIDE SEQUENCE [LARGE SCALE GENOMIC DNA]</scope>
    <source>
        <strain evidence="4 5">DSM 7216</strain>
    </source>
</reference>
<dbReference type="SUPFAM" id="SSF111369">
    <property type="entry name" value="HlyD-like secretion proteins"/>
    <property type="match status" value="1"/>
</dbReference>
<dbReference type="PANTHER" id="PTHR30469:SF38">
    <property type="entry name" value="HLYD FAMILY SECRETION PROTEIN"/>
    <property type="match status" value="1"/>
</dbReference>
<keyword evidence="2" id="KW-0175">Coiled coil</keyword>
<comment type="caution">
    <text evidence="4">The sequence shown here is derived from an EMBL/GenBank/DDBJ whole genome shotgun (WGS) entry which is preliminary data.</text>
</comment>
<evidence type="ECO:0000256" key="1">
    <source>
        <dbReference type="ARBA" id="ARBA00009477"/>
    </source>
</evidence>
<dbReference type="Gene3D" id="2.40.30.170">
    <property type="match status" value="1"/>
</dbReference>
<evidence type="ECO:0000256" key="2">
    <source>
        <dbReference type="SAM" id="Coils"/>
    </source>
</evidence>
<dbReference type="EMBL" id="NNRJ01000010">
    <property type="protein sequence ID" value="OYR21694.1"/>
    <property type="molecule type" value="Genomic_DNA"/>
</dbReference>
<dbReference type="InterPro" id="IPR006143">
    <property type="entry name" value="RND_pump_MFP"/>
</dbReference>
<sequence length="376" mass="39631">MATRISPLVHAGQRVRKAIASVVIVTSAFLASGLEARAEMSGVIPVAVTQIKLVDYQPELTLSGAIAARSLVNVSFRLNGQVVERMVEVGQHVDKGEVLARIDNAEQQANMRVAQASQDAAKAQLVQAQASFNRQQALLGQGFTTRSQFDQAQQVLRTAESTLKTAESQLGNASDELSYTDLRAPVSGVITARNVESGQVVQAAQTAFSIAEDGARDAIFDVQETLVNHAKIGMGVTLGLLSDEDVKTEGSIREISPVVDAQTGTVRVKVGISEVPAQMALGAIVTGTVHMDGQEVFILPWSAVTSDAGNTAVWRVAKDTKLAALVPVQVLAFEKERVIVASGLNEGDLVVTKGAQMLRAGAQTEIVQGLEGAAAQ</sequence>
<dbReference type="NCBIfam" id="TIGR01730">
    <property type="entry name" value="RND_mfp"/>
    <property type="match status" value="1"/>
</dbReference>
<dbReference type="Gene3D" id="1.10.287.470">
    <property type="entry name" value="Helix hairpin bin"/>
    <property type="match status" value="1"/>
</dbReference>
<gene>
    <name evidence="4" type="ORF">CEV31_0533</name>
</gene>
<evidence type="ECO:0000259" key="3">
    <source>
        <dbReference type="Pfam" id="PF25917"/>
    </source>
</evidence>
<proteinExistence type="inferred from homology"/>
<comment type="similarity">
    <text evidence="1">Belongs to the membrane fusion protein (MFP) (TC 8.A.1) family.</text>
</comment>
<protein>
    <submittedName>
        <fullName evidence="4">Efflux transporter, RND family, MFP subunit</fullName>
    </submittedName>
</protein>
<dbReference type="GO" id="GO:1990281">
    <property type="term" value="C:efflux pump complex"/>
    <property type="evidence" value="ECO:0007669"/>
    <property type="project" value="TreeGrafter"/>
</dbReference>
<dbReference type="AlphaFoldDB" id="A0A256G3L7"/>
<dbReference type="Gene3D" id="2.40.50.100">
    <property type="match status" value="1"/>
</dbReference>